<dbReference type="GO" id="GO:0005886">
    <property type="term" value="C:plasma membrane"/>
    <property type="evidence" value="ECO:0000318"/>
    <property type="project" value="GO_Central"/>
</dbReference>
<feature type="transmembrane region" description="Helical" evidence="7">
    <location>
        <begin position="109"/>
        <end position="134"/>
    </location>
</feature>
<dbReference type="KEGG" id="rba:RB6538"/>
<sequence length="587" mass="63630">MKGRKICLAAVSEQVTLYGMWSSREPICMMQHPRMSMNTTTLISFLFFTGMVAFLTWWKTRGSDVDTDEGYFLAGRSLTGVFIAGSLLLTNLSTEQLVGLNADSFRDGLSVMCWEVVAGISLVILALVFLPRYLKSGIATIPQFLEERYGRSVRALTAGIFIVAYMLILLPFVLFLGANGLNSMLSLNVKFGVTDYQMIWMLLVFIATLGGAYAIFGGLRAIAVSDTFNGAGLLVGGLMITYFSLQVVAGDDGGISGALQKIDAADPDAFRSLGADNESTHWPTLFTGVLLLNFFYWTTNQQIIQRTFGAKNLAEGQKGVLLAAFFKILAPLILVLPGIAAAYLVVTANDQQMIDAVGTNSDGDWNSSQAYGALVARVLPEWLLGFFAAVVIGSILSTFNSVLNSAATLFSLDVYKQYIRPDATTKQVRFSGQVCSFVVAIFAVIAAPLVFYGRDGVFSFFQGLNGVYFIPLASVILLGLFHKTADGRSAMAALIVGLVLMVIGTFFGGGEDGWLEATFVNGFHYMGAVFAFLIVMQLVMVAMGIRRDSPYEQRDAKLVDLTPWKPAPYVGGVLVLLCLGVYAFFAI</sequence>
<dbReference type="Gene3D" id="1.20.1730.10">
    <property type="entry name" value="Sodium/glucose cotransporter"/>
    <property type="match status" value="1"/>
</dbReference>
<feature type="transmembrane region" description="Helical" evidence="7">
    <location>
        <begin position="198"/>
        <end position="216"/>
    </location>
</feature>
<dbReference type="CDD" id="cd10328">
    <property type="entry name" value="SLC5sbd_YidK"/>
    <property type="match status" value="1"/>
</dbReference>
<name>Q7UQ37_RHOBA</name>
<gene>
    <name evidence="8" type="ordered locus">RB6538</name>
</gene>
<comment type="similarity">
    <text evidence="2 6">Belongs to the sodium:solute symporter (SSF) (TC 2.A.21) family.</text>
</comment>
<feature type="transmembrane region" description="Helical" evidence="7">
    <location>
        <begin position="522"/>
        <end position="545"/>
    </location>
</feature>
<keyword evidence="5 7" id="KW-0472">Membrane</keyword>
<feature type="transmembrane region" description="Helical" evidence="7">
    <location>
        <begin position="155"/>
        <end position="178"/>
    </location>
</feature>
<evidence type="ECO:0000256" key="5">
    <source>
        <dbReference type="ARBA" id="ARBA00023136"/>
    </source>
</evidence>
<feature type="transmembrane region" description="Helical" evidence="7">
    <location>
        <begin position="70"/>
        <end position="89"/>
    </location>
</feature>
<dbReference type="AlphaFoldDB" id="Q7UQ37"/>
<evidence type="ECO:0000256" key="2">
    <source>
        <dbReference type="ARBA" id="ARBA00006434"/>
    </source>
</evidence>
<dbReference type="Proteomes" id="UP000001025">
    <property type="component" value="Chromosome"/>
</dbReference>
<feature type="transmembrane region" description="Helical" evidence="7">
    <location>
        <begin position="382"/>
        <end position="410"/>
    </location>
</feature>
<dbReference type="FunCoup" id="Q7UQ37">
    <property type="interactions" value="110"/>
</dbReference>
<keyword evidence="3 7" id="KW-0812">Transmembrane</keyword>
<dbReference type="Pfam" id="PF00474">
    <property type="entry name" value="SSF"/>
    <property type="match status" value="1"/>
</dbReference>
<feature type="transmembrane region" description="Helical" evidence="7">
    <location>
        <begin position="430"/>
        <end position="451"/>
    </location>
</feature>
<feature type="transmembrane region" description="Helical" evidence="7">
    <location>
        <begin position="39"/>
        <end position="58"/>
    </location>
</feature>
<dbReference type="PATRIC" id="fig|243090.15.peg.3169"/>
<dbReference type="GO" id="GO:0005412">
    <property type="term" value="F:D-glucose:sodium symporter activity"/>
    <property type="evidence" value="ECO:0000318"/>
    <property type="project" value="GO_Central"/>
</dbReference>
<dbReference type="STRING" id="243090.RB6538"/>
<proteinExistence type="inferred from homology"/>
<dbReference type="PANTHER" id="PTHR11819">
    <property type="entry name" value="SOLUTE CARRIER FAMILY 5"/>
    <property type="match status" value="1"/>
</dbReference>
<feature type="transmembrane region" description="Helical" evidence="7">
    <location>
        <begin position="280"/>
        <end position="299"/>
    </location>
</feature>
<evidence type="ECO:0000313" key="8">
    <source>
        <dbReference type="EMBL" id="CAD74868.1"/>
    </source>
</evidence>
<feature type="transmembrane region" description="Helical" evidence="7">
    <location>
        <begin position="320"/>
        <end position="346"/>
    </location>
</feature>
<feature type="transmembrane region" description="Helical" evidence="7">
    <location>
        <begin position="490"/>
        <end position="510"/>
    </location>
</feature>
<keyword evidence="4 7" id="KW-1133">Transmembrane helix</keyword>
<keyword evidence="9" id="KW-1185">Reference proteome</keyword>
<dbReference type="EMBL" id="BX294144">
    <property type="protein sequence ID" value="CAD74868.1"/>
    <property type="molecule type" value="Genomic_DNA"/>
</dbReference>
<feature type="transmembrane region" description="Helical" evidence="7">
    <location>
        <begin position="566"/>
        <end position="585"/>
    </location>
</feature>
<accession>Q7UQ37</accession>
<protein>
    <submittedName>
        <fullName evidence="8">Sodium/glucose cotransporter</fullName>
    </submittedName>
</protein>
<dbReference type="FunFam" id="1.20.1730.10:FF:000066">
    <property type="entry name" value="Sodium/glucose cotransporter 1"/>
    <property type="match status" value="1"/>
</dbReference>
<dbReference type="eggNOG" id="COG4146">
    <property type="taxonomic scope" value="Bacteria"/>
</dbReference>
<feature type="transmembrane region" description="Helical" evidence="7">
    <location>
        <begin position="228"/>
        <end position="249"/>
    </location>
</feature>
<comment type="subcellular location">
    <subcellularLocation>
        <location evidence="1">Membrane</location>
        <topology evidence="1">Multi-pass membrane protein</topology>
    </subcellularLocation>
</comment>
<evidence type="ECO:0000256" key="1">
    <source>
        <dbReference type="ARBA" id="ARBA00004141"/>
    </source>
</evidence>
<evidence type="ECO:0000313" key="9">
    <source>
        <dbReference type="Proteomes" id="UP000001025"/>
    </source>
</evidence>
<feature type="transmembrane region" description="Helical" evidence="7">
    <location>
        <begin position="457"/>
        <end position="478"/>
    </location>
</feature>
<evidence type="ECO:0000256" key="3">
    <source>
        <dbReference type="ARBA" id="ARBA00022692"/>
    </source>
</evidence>
<dbReference type="InterPro" id="IPR001734">
    <property type="entry name" value="Na/solute_symporter"/>
</dbReference>
<evidence type="ECO:0000256" key="6">
    <source>
        <dbReference type="RuleBase" id="RU362091"/>
    </source>
</evidence>
<reference evidence="8 9" key="1">
    <citation type="journal article" date="2003" name="Proc. Natl. Acad. Sci. U.S.A.">
        <title>Complete genome sequence of the marine planctomycete Pirellula sp. strain 1.</title>
        <authorList>
            <person name="Gloeckner F.O."/>
            <person name="Kube M."/>
            <person name="Bauer M."/>
            <person name="Teeling H."/>
            <person name="Lombardot T."/>
            <person name="Ludwig W."/>
            <person name="Gade D."/>
            <person name="Beck A."/>
            <person name="Borzym K."/>
            <person name="Heitmann K."/>
            <person name="Rabus R."/>
            <person name="Schlesner H."/>
            <person name="Amann R."/>
            <person name="Reinhardt R."/>
        </authorList>
    </citation>
    <scope>NUCLEOTIDE SEQUENCE [LARGE SCALE GENOMIC DNA]</scope>
    <source>
        <strain evidence="9">DSM 10527 / NCIMB 13988 / SH1</strain>
    </source>
</reference>
<dbReference type="NCBIfam" id="TIGR00813">
    <property type="entry name" value="sss"/>
    <property type="match status" value="1"/>
</dbReference>
<dbReference type="InParanoid" id="Q7UQ37"/>
<dbReference type="OrthoDB" id="9814523at2"/>
<dbReference type="HOGENOM" id="CLU_018808_9_3_0"/>
<dbReference type="PANTHER" id="PTHR11819:SF195">
    <property type="entry name" value="SODIUM_GLUCOSE COTRANSPORTER 4"/>
    <property type="match status" value="1"/>
</dbReference>
<dbReference type="InterPro" id="IPR038377">
    <property type="entry name" value="Na/Glc_symporter_sf"/>
</dbReference>
<dbReference type="PROSITE" id="PS50283">
    <property type="entry name" value="NA_SOLUT_SYMP_3"/>
    <property type="match status" value="1"/>
</dbReference>
<evidence type="ECO:0000256" key="7">
    <source>
        <dbReference type="SAM" id="Phobius"/>
    </source>
</evidence>
<dbReference type="NCBIfam" id="NF007790">
    <property type="entry name" value="PRK10484.1"/>
    <property type="match status" value="1"/>
</dbReference>
<evidence type="ECO:0000256" key="4">
    <source>
        <dbReference type="ARBA" id="ARBA00022989"/>
    </source>
</evidence>
<dbReference type="EnsemblBacteria" id="CAD74868">
    <property type="protein sequence ID" value="CAD74868"/>
    <property type="gene ID" value="RB6538"/>
</dbReference>
<organism evidence="8 9">
    <name type="scientific">Rhodopirellula baltica (strain DSM 10527 / NCIMB 13988 / SH1)</name>
    <dbReference type="NCBI Taxonomy" id="243090"/>
    <lineage>
        <taxon>Bacteria</taxon>
        <taxon>Pseudomonadati</taxon>
        <taxon>Planctomycetota</taxon>
        <taxon>Planctomycetia</taxon>
        <taxon>Pirellulales</taxon>
        <taxon>Pirellulaceae</taxon>
        <taxon>Rhodopirellula</taxon>
    </lineage>
</organism>